<sequence>MSGLRRLLVIGFVSVALKAHGLTLQESIRLTLETHPEVLAARHEYSSRGAEVRQAKSGYLPSVDLAAGIGRQSLESQSTGGDEVSLTRHETSLSARQMLFDGFATSEEVNRQQARASSAQYKAKEVEDNTALRVTEVYLNVLRFQDLLNLARDTLYEHQNIHDQMVLRNKSGVGSKADLDQITARLALAQSNMITAQSNLLDAKTNFYRVTGIYPDFDKLEAPVVKATLPTNIETAESMALQQHPTLLSASADVDSAEAQYDASESVFWPRLQLEADRRWDQNIDGVEGGTNDAIVALRMTYNLYAGGGDKARRKQTAYQLEAAREIRNNTQRQVVESLRLSWSAYRTIADQLKYLKMHVRAASDTKSAYRKQFNIGRRTLLDLLNTENEVVDSRRALINALYDQTFSQYRVFNSMGQLLEKIGSTKS</sequence>
<evidence type="ECO:0000256" key="7">
    <source>
        <dbReference type="ARBA" id="ARBA00023237"/>
    </source>
</evidence>
<proteinExistence type="inferred from homology"/>
<dbReference type="InterPro" id="IPR010130">
    <property type="entry name" value="T1SS_OMP_TolC"/>
</dbReference>
<dbReference type="Pfam" id="PF02321">
    <property type="entry name" value="OEP"/>
    <property type="match status" value="2"/>
</dbReference>
<evidence type="ECO:0000256" key="5">
    <source>
        <dbReference type="ARBA" id="ARBA00022692"/>
    </source>
</evidence>
<keyword evidence="4" id="KW-1134">Transmembrane beta strand</keyword>
<dbReference type="GO" id="GO:1990281">
    <property type="term" value="C:efflux pump complex"/>
    <property type="evidence" value="ECO:0007669"/>
    <property type="project" value="TreeGrafter"/>
</dbReference>
<evidence type="ECO:0000313" key="8">
    <source>
        <dbReference type="EMBL" id="NHO68309.1"/>
    </source>
</evidence>
<dbReference type="Gene3D" id="1.20.1600.10">
    <property type="entry name" value="Outer membrane efflux proteins (OEP)"/>
    <property type="match status" value="1"/>
</dbReference>
<organism evidence="8 9">
    <name type="scientific">Pseudomaricurvus hydrocarbonicus</name>
    <dbReference type="NCBI Taxonomy" id="1470433"/>
    <lineage>
        <taxon>Bacteria</taxon>
        <taxon>Pseudomonadati</taxon>
        <taxon>Pseudomonadota</taxon>
        <taxon>Gammaproteobacteria</taxon>
        <taxon>Cellvibrionales</taxon>
        <taxon>Cellvibrionaceae</taxon>
        <taxon>Pseudomaricurvus</taxon>
    </lineage>
</organism>
<keyword evidence="3" id="KW-0813">Transport</keyword>
<dbReference type="PANTHER" id="PTHR30026">
    <property type="entry name" value="OUTER MEMBRANE PROTEIN TOLC"/>
    <property type="match status" value="1"/>
</dbReference>
<dbReference type="PANTHER" id="PTHR30026:SF22">
    <property type="entry name" value="OUTER MEMBRANE EFFLUX PROTEIN"/>
    <property type="match status" value="1"/>
</dbReference>
<keyword evidence="6" id="KW-0472">Membrane</keyword>
<dbReference type="GO" id="GO:0015562">
    <property type="term" value="F:efflux transmembrane transporter activity"/>
    <property type="evidence" value="ECO:0007669"/>
    <property type="project" value="InterPro"/>
</dbReference>
<comment type="subcellular location">
    <subcellularLocation>
        <location evidence="1">Cell outer membrane</location>
    </subcellularLocation>
</comment>
<dbReference type="AlphaFoldDB" id="A0A9E5MQ51"/>
<reference evidence="8" key="1">
    <citation type="submission" date="2020-03" db="EMBL/GenBank/DDBJ databases">
        <authorList>
            <person name="Guo F."/>
        </authorList>
    </citation>
    <scope>NUCLEOTIDE SEQUENCE</scope>
    <source>
        <strain evidence="8">JCM 30134</strain>
    </source>
</reference>
<keyword evidence="5" id="KW-0812">Transmembrane</keyword>
<dbReference type="GO" id="GO:0015288">
    <property type="term" value="F:porin activity"/>
    <property type="evidence" value="ECO:0007669"/>
    <property type="project" value="TreeGrafter"/>
</dbReference>
<dbReference type="GO" id="GO:0009279">
    <property type="term" value="C:cell outer membrane"/>
    <property type="evidence" value="ECO:0007669"/>
    <property type="project" value="UniProtKB-SubCell"/>
</dbReference>
<dbReference type="Proteomes" id="UP000787472">
    <property type="component" value="Unassembled WGS sequence"/>
</dbReference>
<evidence type="ECO:0000256" key="3">
    <source>
        <dbReference type="ARBA" id="ARBA00022448"/>
    </source>
</evidence>
<name>A0A9E5MQ51_9GAMM</name>
<dbReference type="SUPFAM" id="SSF56954">
    <property type="entry name" value="Outer membrane efflux proteins (OEP)"/>
    <property type="match status" value="1"/>
</dbReference>
<evidence type="ECO:0000256" key="1">
    <source>
        <dbReference type="ARBA" id="ARBA00004442"/>
    </source>
</evidence>
<evidence type="ECO:0000256" key="2">
    <source>
        <dbReference type="ARBA" id="ARBA00007613"/>
    </source>
</evidence>
<accession>A0A9E5MQ51</accession>
<keyword evidence="7" id="KW-0998">Cell outer membrane</keyword>
<evidence type="ECO:0000256" key="6">
    <source>
        <dbReference type="ARBA" id="ARBA00023136"/>
    </source>
</evidence>
<dbReference type="InterPro" id="IPR051906">
    <property type="entry name" value="TolC-like"/>
</dbReference>
<keyword evidence="9" id="KW-1185">Reference proteome</keyword>
<dbReference type="NCBIfam" id="TIGR01844">
    <property type="entry name" value="type_I_sec_TolC"/>
    <property type="match status" value="1"/>
</dbReference>
<evidence type="ECO:0000256" key="4">
    <source>
        <dbReference type="ARBA" id="ARBA00022452"/>
    </source>
</evidence>
<dbReference type="InterPro" id="IPR003423">
    <property type="entry name" value="OMP_efflux"/>
</dbReference>
<comment type="similarity">
    <text evidence="2">Belongs to the outer membrane factor (OMF) (TC 1.B.17) family.</text>
</comment>
<dbReference type="RefSeq" id="WP_167192180.1">
    <property type="nucleotide sequence ID" value="NZ_JAAONZ010000027.1"/>
</dbReference>
<protein>
    <submittedName>
        <fullName evidence="8">TolC family outer membrane protein</fullName>
    </submittedName>
</protein>
<evidence type="ECO:0000313" key="9">
    <source>
        <dbReference type="Proteomes" id="UP000787472"/>
    </source>
</evidence>
<dbReference type="EMBL" id="JAAONZ010000027">
    <property type="protein sequence ID" value="NHO68309.1"/>
    <property type="molecule type" value="Genomic_DNA"/>
</dbReference>
<gene>
    <name evidence="8" type="ORF">G8770_22385</name>
</gene>
<comment type="caution">
    <text evidence="8">The sequence shown here is derived from an EMBL/GenBank/DDBJ whole genome shotgun (WGS) entry which is preliminary data.</text>
</comment>